<sequence>MSAEQATALVLRTYDFSESSLVVTLFTREFGKIRGIAKGAKRPKNPFDFALDLLSLCRVVFLRKSSEALHIITEAKLQRRFRVEQSGLPRYYAALYVAELLNAMTDEEDAHPELFDVSEETLTVLQKGGDIQLLVPFYELRILDLTGHSPALDMCVSCGESVRGRASAQSREEGHPTSGANARQEYYFSLLDGGVLCGRCRPGKRGVVLVPASVIDAMEELRGKTPRDVGSLHIAPSVSGQLRGLLGQYVCHLLGQRPRMHEYLGLSGR</sequence>
<name>A0A286RB37_9BACT</name>
<dbReference type="Gene3D" id="2.40.50.140">
    <property type="entry name" value="Nucleic acid-binding proteins"/>
    <property type="match status" value="1"/>
</dbReference>
<dbReference type="GO" id="GO:0006302">
    <property type="term" value="P:double-strand break repair"/>
    <property type="evidence" value="ECO:0007669"/>
    <property type="project" value="TreeGrafter"/>
</dbReference>
<dbReference type="Pfam" id="PF02565">
    <property type="entry name" value="RecO_C"/>
    <property type="match status" value="1"/>
</dbReference>
<evidence type="ECO:0000313" key="10">
    <source>
        <dbReference type="Proteomes" id="UP000215086"/>
    </source>
</evidence>
<evidence type="ECO:0000259" key="8">
    <source>
        <dbReference type="Pfam" id="PF11967"/>
    </source>
</evidence>
<dbReference type="GO" id="GO:0043590">
    <property type="term" value="C:bacterial nucleoid"/>
    <property type="evidence" value="ECO:0007669"/>
    <property type="project" value="TreeGrafter"/>
</dbReference>
<dbReference type="Pfam" id="PF11967">
    <property type="entry name" value="RecO_N"/>
    <property type="match status" value="1"/>
</dbReference>
<keyword evidence="10" id="KW-1185">Reference proteome</keyword>
<gene>
    <name evidence="7" type="primary">recO</name>
    <name evidence="9" type="ORF">THTE_0555</name>
</gene>
<evidence type="ECO:0000256" key="1">
    <source>
        <dbReference type="ARBA" id="ARBA00007452"/>
    </source>
</evidence>
<dbReference type="PANTHER" id="PTHR33991">
    <property type="entry name" value="DNA REPAIR PROTEIN RECO"/>
    <property type="match status" value="1"/>
</dbReference>
<dbReference type="Gene3D" id="1.20.1440.120">
    <property type="entry name" value="Recombination protein O, C-terminal domain"/>
    <property type="match status" value="1"/>
</dbReference>
<accession>A0A286RB37</accession>
<dbReference type="AlphaFoldDB" id="A0A286RB37"/>
<reference evidence="9 10" key="1">
    <citation type="journal article" name="Front. Microbiol.">
        <title>Sugar Metabolism of the First Thermophilic Planctomycete Thermogutta terrifontis: Comparative Genomic and Transcriptomic Approaches.</title>
        <authorList>
            <person name="Elcheninov A.G."/>
            <person name="Menzel P."/>
            <person name="Gudbergsdottir S.R."/>
            <person name="Slesarev A.I."/>
            <person name="Kadnikov V.V."/>
            <person name="Krogh A."/>
            <person name="Bonch-Osmolovskaya E.A."/>
            <person name="Peng X."/>
            <person name="Kublanov I.V."/>
        </authorList>
    </citation>
    <scope>NUCLEOTIDE SEQUENCE [LARGE SCALE GENOMIC DNA]</scope>
    <source>
        <strain evidence="9 10">R1</strain>
    </source>
</reference>
<dbReference type="SUPFAM" id="SSF50249">
    <property type="entry name" value="Nucleic acid-binding proteins"/>
    <property type="match status" value="1"/>
</dbReference>
<feature type="domain" description="DNA replication/recombination mediator RecO N-terminal" evidence="8">
    <location>
        <begin position="1"/>
        <end position="78"/>
    </location>
</feature>
<dbReference type="PANTHER" id="PTHR33991:SF1">
    <property type="entry name" value="DNA REPAIR PROTEIN RECO"/>
    <property type="match status" value="1"/>
</dbReference>
<evidence type="ECO:0000256" key="6">
    <source>
        <dbReference type="ARBA" id="ARBA00033409"/>
    </source>
</evidence>
<proteinExistence type="inferred from homology"/>
<comment type="function">
    <text evidence="7">Involved in DNA repair and RecF pathway recombination.</text>
</comment>
<keyword evidence="5 7" id="KW-0234">DNA repair</keyword>
<organism evidence="9 10">
    <name type="scientific">Thermogutta terrifontis</name>
    <dbReference type="NCBI Taxonomy" id="1331910"/>
    <lineage>
        <taxon>Bacteria</taxon>
        <taxon>Pseudomonadati</taxon>
        <taxon>Planctomycetota</taxon>
        <taxon>Planctomycetia</taxon>
        <taxon>Pirellulales</taxon>
        <taxon>Thermoguttaceae</taxon>
        <taxon>Thermogutta</taxon>
    </lineage>
</organism>
<evidence type="ECO:0000256" key="5">
    <source>
        <dbReference type="ARBA" id="ARBA00023204"/>
    </source>
</evidence>
<dbReference type="InterPro" id="IPR012340">
    <property type="entry name" value="NA-bd_OB-fold"/>
</dbReference>
<keyword evidence="4 7" id="KW-0233">DNA recombination</keyword>
<evidence type="ECO:0000256" key="2">
    <source>
        <dbReference type="ARBA" id="ARBA00021310"/>
    </source>
</evidence>
<comment type="similarity">
    <text evidence="1 7">Belongs to the RecO family.</text>
</comment>
<dbReference type="SUPFAM" id="SSF57863">
    <property type="entry name" value="ArfGap/RecO-like zinc finger"/>
    <property type="match status" value="1"/>
</dbReference>
<dbReference type="GO" id="GO:0006310">
    <property type="term" value="P:DNA recombination"/>
    <property type="evidence" value="ECO:0007669"/>
    <property type="project" value="UniProtKB-UniRule"/>
</dbReference>
<dbReference type="EMBL" id="CP018477">
    <property type="protein sequence ID" value="ASV73157.1"/>
    <property type="molecule type" value="Genomic_DNA"/>
</dbReference>
<dbReference type="InterPro" id="IPR022572">
    <property type="entry name" value="DNA_rep/recomb_RecO_N"/>
</dbReference>
<dbReference type="InterPro" id="IPR037278">
    <property type="entry name" value="ARFGAP/RecO"/>
</dbReference>
<keyword evidence="3 7" id="KW-0227">DNA damage</keyword>
<evidence type="ECO:0000313" key="9">
    <source>
        <dbReference type="EMBL" id="ASV73157.1"/>
    </source>
</evidence>
<dbReference type="InterPro" id="IPR003717">
    <property type="entry name" value="RecO"/>
</dbReference>
<evidence type="ECO:0000256" key="3">
    <source>
        <dbReference type="ARBA" id="ARBA00022763"/>
    </source>
</evidence>
<protein>
    <recommendedName>
        <fullName evidence="2 7">DNA repair protein RecO</fullName>
    </recommendedName>
    <alternativeName>
        <fullName evidence="6 7">Recombination protein O</fullName>
    </alternativeName>
</protein>
<dbReference type="OrthoDB" id="9797083at2"/>
<evidence type="ECO:0000256" key="4">
    <source>
        <dbReference type="ARBA" id="ARBA00023172"/>
    </source>
</evidence>
<dbReference type="KEGG" id="ttf:THTE_0555"/>
<dbReference type="HAMAP" id="MF_00201">
    <property type="entry name" value="RecO"/>
    <property type="match status" value="1"/>
</dbReference>
<evidence type="ECO:0000256" key="7">
    <source>
        <dbReference type="HAMAP-Rule" id="MF_00201"/>
    </source>
</evidence>
<dbReference type="Proteomes" id="UP000215086">
    <property type="component" value="Chromosome"/>
</dbReference>
<dbReference type="InterPro" id="IPR042242">
    <property type="entry name" value="RecO_C"/>
</dbReference>
<dbReference type="RefSeq" id="WP_095413852.1">
    <property type="nucleotide sequence ID" value="NZ_CP018477.1"/>
</dbReference>
<dbReference type="NCBIfam" id="TIGR00613">
    <property type="entry name" value="reco"/>
    <property type="match status" value="1"/>
</dbReference>